<dbReference type="Proteomes" id="UP000321405">
    <property type="component" value="Unassembled WGS sequence"/>
</dbReference>
<dbReference type="GO" id="GO:0043103">
    <property type="term" value="P:hypoxanthine salvage"/>
    <property type="evidence" value="ECO:0007669"/>
    <property type="project" value="TreeGrafter"/>
</dbReference>
<keyword evidence="4" id="KW-0479">Metal-binding</keyword>
<dbReference type="GO" id="GO:0005829">
    <property type="term" value="C:cytosol"/>
    <property type="evidence" value="ECO:0007669"/>
    <property type="project" value="TreeGrafter"/>
</dbReference>
<evidence type="ECO:0000256" key="6">
    <source>
        <dbReference type="ARBA" id="ARBA00022833"/>
    </source>
</evidence>
<comment type="cofactor">
    <cofactor evidence="1">
        <name>Zn(2+)</name>
        <dbReference type="ChEBI" id="CHEBI:29105"/>
    </cofactor>
</comment>
<dbReference type="Gene3D" id="3.20.20.140">
    <property type="entry name" value="Metal-dependent hydrolases"/>
    <property type="match status" value="1"/>
</dbReference>
<evidence type="ECO:0000259" key="7">
    <source>
        <dbReference type="Pfam" id="PF00962"/>
    </source>
</evidence>
<feature type="domain" description="Adenosine deaminase" evidence="7">
    <location>
        <begin position="147"/>
        <end position="459"/>
    </location>
</feature>
<proteinExistence type="inferred from homology"/>
<dbReference type="GO" id="GO:0004000">
    <property type="term" value="F:adenosine deaminase activity"/>
    <property type="evidence" value="ECO:0007669"/>
    <property type="project" value="TreeGrafter"/>
</dbReference>
<dbReference type="AlphaFoldDB" id="A0A511BNE8"/>
<evidence type="ECO:0000313" key="9">
    <source>
        <dbReference type="Proteomes" id="UP000321405"/>
    </source>
</evidence>
<reference evidence="8 9" key="1">
    <citation type="submission" date="2019-07" db="EMBL/GenBank/DDBJ databases">
        <title>Whole genome shotgun sequence of Swaminathania salitolerans NBRC 104436.</title>
        <authorList>
            <person name="Hosoyama A."/>
            <person name="Uohara A."/>
            <person name="Ohji S."/>
            <person name="Ichikawa N."/>
        </authorList>
    </citation>
    <scope>NUCLEOTIDE SEQUENCE [LARGE SCALE GENOMIC DNA]</scope>
    <source>
        <strain evidence="8 9">NBRC 104436</strain>
    </source>
</reference>
<evidence type="ECO:0000256" key="2">
    <source>
        <dbReference type="ARBA" id="ARBA00006676"/>
    </source>
</evidence>
<dbReference type="EC" id="3.5.4.4" evidence="3"/>
<evidence type="ECO:0000256" key="4">
    <source>
        <dbReference type="ARBA" id="ARBA00022723"/>
    </source>
</evidence>
<accession>A0A511BNE8</accession>
<keyword evidence="5" id="KW-0378">Hydrolase</keyword>
<gene>
    <name evidence="8" type="primary">add</name>
    <name evidence="8" type="ORF">SSA02_03470</name>
</gene>
<dbReference type="SUPFAM" id="SSF51556">
    <property type="entry name" value="Metallo-dependent hydrolases"/>
    <property type="match status" value="1"/>
</dbReference>
<evidence type="ECO:0000256" key="3">
    <source>
        <dbReference type="ARBA" id="ARBA00012784"/>
    </source>
</evidence>
<dbReference type="InterPro" id="IPR032466">
    <property type="entry name" value="Metal_Hydrolase"/>
</dbReference>
<dbReference type="PANTHER" id="PTHR11409">
    <property type="entry name" value="ADENOSINE DEAMINASE"/>
    <property type="match status" value="1"/>
</dbReference>
<evidence type="ECO:0000256" key="1">
    <source>
        <dbReference type="ARBA" id="ARBA00001947"/>
    </source>
</evidence>
<dbReference type="PANTHER" id="PTHR11409:SF43">
    <property type="entry name" value="ADENOSINE DEAMINASE"/>
    <property type="match status" value="1"/>
</dbReference>
<dbReference type="InterPro" id="IPR001365">
    <property type="entry name" value="A_deaminase_dom"/>
</dbReference>
<dbReference type="GO" id="GO:0046103">
    <property type="term" value="P:inosine biosynthetic process"/>
    <property type="evidence" value="ECO:0007669"/>
    <property type="project" value="TreeGrafter"/>
</dbReference>
<keyword evidence="9" id="KW-1185">Reference proteome</keyword>
<keyword evidence="6" id="KW-0862">Zinc</keyword>
<organism evidence="8 9">
    <name type="scientific">Swaminathania salitolerans</name>
    <dbReference type="NCBI Taxonomy" id="182838"/>
    <lineage>
        <taxon>Bacteria</taxon>
        <taxon>Pseudomonadati</taxon>
        <taxon>Pseudomonadota</taxon>
        <taxon>Alphaproteobacteria</taxon>
        <taxon>Acetobacterales</taxon>
        <taxon>Acetobacteraceae</taxon>
        <taxon>Swaminathania</taxon>
    </lineage>
</organism>
<protein>
    <recommendedName>
        <fullName evidence="3">adenosine deaminase</fullName>
        <ecNumber evidence="3">3.5.4.4</ecNumber>
    </recommendedName>
</protein>
<dbReference type="Pfam" id="PF00962">
    <property type="entry name" value="A_deaminase"/>
    <property type="match status" value="1"/>
</dbReference>
<evidence type="ECO:0000313" key="8">
    <source>
        <dbReference type="EMBL" id="GEL01184.1"/>
    </source>
</evidence>
<sequence length="515" mass="56673">MPNACGFVTFRTMFFRILILTGFALSIVPARAETPDSQTTAHVFDRLRNDPARLTLFLRAFPKGGDLHNHLAGAIPAEDYLRWAGEDGLCVSLPQGRILPGKCRVATPGDLPATQLAAHDEARQVMIDSLSMHDFVPTPLDRSGHDHFFSTFGRFAPVLATHQGEMLAQARDQAAADHIVYLELMISPALGAMARAGEAHPLPGTDYDAAHRALDTDRAHLVSLARQETDTMEHDAQDILHCDTPQAHPGCSVTVRYLFQAIRTMSPAQVFAQLDTAYQLVHEDPRFVGVNFVAPEDNPVAMKDYAQHMQIFAAQNARHPDVKLSLHAGELTPSLVPANGLDNHIRQAVEIAGASRIGHGVDILWEHDAPGLLHEMAQRRIAVEVNLTSNDQILGVSGKSHPLSVYRRAHVPVTLSTDDQGVSRSNLTQEYRRAIATARLGYADLKAISRNSLTYAFIPGTSLWDGDHVITLCRAPQSFACANFLRKSEKARLQFQLERNLAAFEAMVSHEPLFQ</sequence>
<comment type="similarity">
    <text evidence="2">Belongs to the metallo-dependent hydrolases superfamily. Adenosine and AMP deaminases family.</text>
</comment>
<name>A0A511BNE8_9PROT</name>
<dbReference type="EMBL" id="BJVC01000001">
    <property type="protein sequence ID" value="GEL01184.1"/>
    <property type="molecule type" value="Genomic_DNA"/>
</dbReference>
<evidence type="ECO:0000256" key="5">
    <source>
        <dbReference type="ARBA" id="ARBA00022801"/>
    </source>
</evidence>
<comment type="caution">
    <text evidence="8">The sequence shown here is derived from an EMBL/GenBank/DDBJ whole genome shotgun (WGS) entry which is preliminary data.</text>
</comment>
<dbReference type="InterPro" id="IPR006330">
    <property type="entry name" value="Ado/ade_deaminase"/>
</dbReference>
<dbReference type="GO" id="GO:0006154">
    <property type="term" value="P:adenosine catabolic process"/>
    <property type="evidence" value="ECO:0007669"/>
    <property type="project" value="TreeGrafter"/>
</dbReference>
<dbReference type="GO" id="GO:0046872">
    <property type="term" value="F:metal ion binding"/>
    <property type="evidence" value="ECO:0007669"/>
    <property type="project" value="UniProtKB-KW"/>
</dbReference>